<keyword evidence="6" id="KW-0028">Amino-acid biosynthesis</keyword>
<evidence type="ECO:0000256" key="9">
    <source>
        <dbReference type="RuleBase" id="RU362118"/>
    </source>
</evidence>
<dbReference type="Proteomes" id="UP000015101">
    <property type="component" value="Unassembled WGS sequence"/>
</dbReference>
<evidence type="ECO:0000256" key="10">
    <source>
        <dbReference type="SAM" id="MobiDB-lite"/>
    </source>
</evidence>
<dbReference type="Pfam" id="PF01053">
    <property type="entry name" value="Cys_Met_Meta_PP"/>
    <property type="match status" value="1"/>
</dbReference>
<dbReference type="GeneID" id="20195265"/>
<dbReference type="RefSeq" id="XP_009016908.1">
    <property type="nucleotide sequence ID" value="XM_009018660.1"/>
</dbReference>
<dbReference type="OMA" id="YKQDGVG"/>
<dbReference type="KEGG" id="hro:HELRODRAFT_111430"/>
<dbReference type="PIRSF" id="PIRSF001434">
    <property type="entry name" value="CGS"/>
    <property type="match status" value="1"/>
</dbReference>
<evidence type="ECO:0000256" key="7">
    <source>
        <dbReference type="ARBA" id="ARBA00029853"/>
    </source>
</evidence>
<dbReference type="PANTHER" id="PTHR11808">
    <property type="entry name" value="TRANS-SULFURATION ENZYME FAMILY MEMBER"/>
    <property type="match status" value="1"/>
</dbReference>
<dbReference type="GO" id="GO:0019346">
    <property type="term" value="P:transsulfuration"/>
    <property type="evidence" value="ECO:0000318"/>
    <property type="project" value="GO_Central"/>
</dbReference>
<organism evidence="12 13">
    <name type="scientific">Helobdella robusta</name>
    <name type="common">Californian leech</name>
    <dbReference type="NCBI Taxonomy" id="6412"/>
    <lineage>
        <taxon>Eukaryota</taxon>
        <taxon>Metazoa</taxon>
        <taxon>Spiralia</taxon>
        <taxon>Lophotrochozoa</taxon>
        <taxon>Annelida</taxon>
        <taxon>Clitellata</taxon>
        <taxon>Hirudinea</taxon>
        <taxon>Rhynchobdellida</taxon>
        <taxon>Glossiphoniidae</taxon>
        <taxon>Helobdella</taxon>
    </lineage>
</organism>
<dbReference type="InterPro" id="IPR015421">
    <property type="entry name" value="PyrdxlP-dep_Trfase_major"/>
</dbReference>
<proteinExistence type="inferred from homology"/>
<feature type="modified residue" description="N6-(pyridoxal phosphate)lysine" evidence="8">
    <location>
        <position position="273"/>
    </location>
</feature>
<comment type="cofactor">
    <cofactor evidence="1 9">
        <name>pyridoxal 5'-phosphate</name>
        <dbReference type="ChEBI" id="CHEBI:597326"/>
    </cofactor>
</comment>
<evidence type="ECO:0000256" key="1">
    <source>
        <dbReference type="ARBA" id="ARBA00001933"/>
    </source>
</evidence>
<dbReference type="HOGENOM" id="CLU_018986_2_3_1"/>
<dbReference type="GO" id="GO:0004123">
    <property type="term" value="F:cystathionine gamma-lyase activity"/>
    <property type="evidence" value="ECO:0000318"/>
    <property type="project" value="GO_Central"/>
</dbReference>
<dbReference type="SUPFAM" id="SSF53383">
    <property type="entry name" value="PLP-dependent transferases"/>
    <property type="match status" value="1"/>
</dbReference>
<reference evidence="13" key="1">
    <citation type="submission" date="2012-12" db="EMBL/GenBank/DDBJ databases">
        <authorList>
            <person name="Hellsten U."/>
            <person name="Grimwood J."/>
            <person name="Chapman J.A."/>
            <person name="Shapiro H."/>
            <person name="Aerts A."/>
            <person name="Otillar R.P."/>
            <person name="Terry A.Y."/>
            <person name="Boore J.L."/>
            <person name="Simakov O."/>
            <person name="Marletaz F."/>
            <person name="Cho S.-J."/>
            <person name="Edsinger-Gonzales E."/>
            <person name="Havlak P."/>
            <person name="Kuo D.-H."/>
            <person name="Larsson T."/>
            <person name="Lv J."/>
            <person name="Arendt D."/>
            <person name="Savage R."/>
            <person name="Osoegawa K."/>
            <person name="de Jong P."/>
            <person name="Lindberg D.R."/>
            <person name="Seaver E.C."/>
            <person name="Weisblat D.A."/>
            <person name="Putnam N.H."/>
            <person name="Grigoriev I.V."/>
            <person name="Rokhsar D.S."/>
        </authorList>
    </citation>
    <scope>NUCLEOTIDE SEQUENCE</scope>
</reference>
<dbReference type="GO" id="GO:0030170">
    <property type="term" value="F:pyridoxal phosphate binding"/>
    <property type="evidence" value="ECO:0000318"/>
    <property type="project" value="GO_Central"/>
</dbReference>
<dbReference type="PANTHER" id="PTHR11808:SF15">
    <property type="entry name" value="CYSTATHIONINE GAMMA-LYASE"/>
    <property type="match status" value="1"/>
</dbReference>
<dbReference type="AlphaFoldDB" id="T1EFB3"/>
<dbReference type="Gene3D" id="3.90.1150.10">
    <property type="entry name" value="Aspartate Aminotransferase, domain 1"/>
    <property type="match status" value="1"/>
</dbReference>
<dbReference type="InParanoid" id="T1EFB3"/>
<dbReference type="PROSITE" id="PS00868">
    <property type="entry name" value="CYS_MET_METAB_PP"/>
    <property type="match status" value="1"/>
</dbReference>
<keyword evidence="13" id="KW-1185">Reference proteome</keyword>
<reference evidence="11 13" key="2">
    <citation type="journal article" date="2013" name="Nature">
        <title>Insights into bilaterian evolution from three spiralian genomes.</title>
        <authorList>
            <person name="Simakov O."/>
            <person name="Marletaz F."/>
            <person name="Cho S.J."/>
            <person name="Edsinger-Gonzales E."/>
            <person name="Havlak P."/>
            <person name="Hellsten U."/>
            <person name="Kuo D.H."/>
            <person name="Larsson T."/>
            <person name="Lv J."/>
            <person name="Arendt D."/>
            <person name="Savage R."/>
            <person name="Osoegawa K."/>
            <person name="de Jong P."/>
            <person name="Grimwood J."/>
            <person name="Chapman J.A."/>
            <person name="Shapiro H."/>
            <person name="Aerts A."/>
            <person name="Otillar R.P."/>
            <person name="Terry A.Y."/>
            <person name="Boore J.L."/>
            <person name="Grigoriev I.V."/>
            <person name="Lindberg D.R."/>
            <person name="Seaver E.C."/>
            <person name="Weisblat D.A."/>
            <person name="Putnam N.H."/>
            <person name="Rokhsar D.S."/>
        </authorList>
    </citation>
    <scope>NUCLEOTIDE SEQUENCE</scope>
</reference>
<name>T1EFB3_HELRO</name>
<dbReference type="InterPro" id="IPR000277">
    <property type="entry name" value="Cys/Met-Metab_PyrdxlP-dep_enz"/>
</dbReference>
<evidence type="ECO:0000256" key="6">
    <source>
        <dbReference type="ARBA" id="ARBA00023192"/>
    </source>
</evidence>
<dbReference type="STRING" id="6412.T1EFB3"/>
<keyword evidence="5 8" id="KW-0663">Pyridoxal phosphate</keyword>
<feature type="region of interest" description="Disordered" evidence="10">
    <location>
        <begin position="1"/>
        <end position="41"/>
    </location>
</feature>
<evidence type="ECO:0000256" key="3">
    <source>
        <dbReference type="ARBA" id="ARBA00009077"/>
    </source>
</evidence>
<dbReference type="OrthoDB" id="3512640at2759"/>
<dbReference type="Gene3D" id="3.40.640.10">
    <property type="entry name" value="Type I PLP-dependent aspartate aminotransferase-like (Major domain)"/>
    <property type="match status" value="1"/>
</dbReference>
<dbReference type="InterPro" id="IPR015422">
    <property type="entry name" value="PyrdxlP-dep_Trfase_small"/>
</dbReference>
<evidence type="ECO:0000256" key="2">
    <source>
        <dbReference type="ARBA" id="ARBA00005038"/>
    </source>
</evidence>
<dbReference type="eggNOG" id="KOG0053">
    <property type="taxonomic scope" value="Eukaryota"/>
</dbReference>
<gene>
    <name evidence="12" type="primary">20195265</name>
    <name evidence="11" type="ORF">HELRODRAFT_111430</name>
</gene>
<feature type="compositionally biased region" description="Basic and acidic residues" evidence="10">
    <location>
        <begin position="1"/>
        <end position="13"/>
    </location>
</feature>
<dbReference type="GO" id="GO:0005737">
    <property type="term" value="C:cytoplasm"/>
    <property type="evidence" value="ECO:0000318"/>
    <property type="project" value="GO_Central"/>
</dbReference>
<dbReference type="EnsemblMetazoa" id="HelroT111430">
    <property type="protein sequence ID" value="HelroP111430"/>
    <property type="gene ID" value="HelroG111430"/>
</dbReference>
<dbReference type="EMBL" id="KB096411">
    <property type="protein sequence ID" value="ESO04975.1"/>
    <property type="molecule type" value="Genomic_DNA"/>
</dbReference>
<dbReference type="InterPro" id="IPR054542">
    <property type="entry name" value="Cys_met_metab_PP"/>
</dbReference>
<sequence>MSCQTETKDDKSCASRNCNNHRSHTDHTATDHTTAPATKETQTADTYTKIINNKDHHGLDLVKKCSCADDDPFGTFPHFATTVIHAGQNPKQWNCRAVVPLISLSTTFQAEEPGAEGKFEYVRAGNPTRKVAETCVAAIENGKHCFLYASGLAATVNIFHLLKGGDHVICMDDVYGGTNRYINKVLVTMDIEATFVDATEPANVKQALKPNTKMLWLETPTNPTLKVVDIEAASAVAHQQPGVIVVVDNTFMSSYFQRPLDLGADVSFQSLTKYMNGHSDVLMGSLTTNNDELAEKLKFLQNALGAVPSPFDCYMLNRGLKTLALRMRQHMKNGLQVARYLQDNPRVEKVIHPGLPSHPQHAIAKKQCKGYSGMITFSIKGGREEACLFLKSLKVFSLAESLGGYESLAEHPALMTHASVSVEDRMKLGITDSMIRLSVGLEDVEDLIEDLDEALMKAVPIVRN</sequence>
<evidence type="ECO:0000313" key="13">
    <source>
        <dbReference type="Proteomes" id="UP000015101"/>
    </source>
</evidence>
<evidence type="ECO:0000256" key="4">
    <source>
        <dbReference type="ARBA" id="ARBA00012085"/>
    </source>
</evidence>
<protein>
    <recommendedName>
        <fullName evidence="4">cystathionine gamma-lyase</fullName>
        <ecNumber evidence="4">4.4.1.1</ecNumber>
    </recommendedName>
    <alternativeName>
        <fullName evidence="7">Gamma-cystathionase</fullName>
    </alternativeName>
</protein>
<accession>T1EFB3</accession>
<keyword evidence="6" id="KW-0198">Cysteine biosynthesis</keyword>
<dbReference type="FunFam" id="3.90.1150.10:FF:000008">
    <property type="entry name" value="Cystathionine gamma-synthase"/>
    <property type="match status" value="1"/>
</dbReference>
<evidence type="ECO:0000256" key="5">
    <source>
        <dbReference type="ARBA" id="ARBA00022898"/>
    </source>
</evidence>
<dbReference type="GO" id="GO:0019343">
    <property type="term" value="P:cysteine biosynthetic process via cystathionine"/>
    <property type="evidence" value="ECO:0000318"/>
    <property type="project" value="GO_Central"/>
</dbReference>
<dbReference type="FunCoup" id="T1EFB3">
    <property type="interactions" value="572"/>
</dbReference>
<comment type="similarity">
    <text evidence="3 9">Belongs to the trans-sulfuration enzymes family.</text>
</comment>
<evidence type="ECO:0000256" key="8">
    <source>
        <dbReference type="PIRSR" id="PIRSR001434-2"/>
    </source>
</evidence>
<dbReference type="FunFam" id="3.40.640.10:FF:000009">
    <property type="entry name" value="Cystathionine gamma-synthase homolog"/>
    <property type="match status" value="1"/>
</dbReference>
<dbReference type="EC" id="4.4.1.1" evidence="4"/>
<dbReference type="CTD" id="20195265"/>
<dbReference type="CDD" id="cd00614">
    <property type="entry name" value="CGS_like"/>
    <property type="match status" value="1"/>
</dbReference>
<reference evidence="12" key="3">
    <citation type="submission" date="2015-06" db="UniProtKB">
        <authorList>
            <consortium name="EnsemblMetazoa"/>
        </authorList>
    </citation>
    <scope>IDENTIFICATION</scope>
</reference>
<evidence type="ECO:0000313" key="11">
    <source>
        <dbReference type="EMBL" id="ESO04975.1"/>
    </source>
</evidence>
<evidence type="ECO:0000313" key="12">
    <source>
        <dbReference type="EnsemblMetazoa" id="HelroP111430"/>
    </source>
</evidence>
<dbReference type="InterPro" id="IPR015424">
    <property type="entry name" value="PyrdxlP-dep_Trfase"/>
</dbReference>
<dbReference type="UniPathway" id="UPA00136">
    <property type="reaction ID" value="UER00202"/>
</dbReference>
<dbReference type="EMBL" id="AMQM01004013">
    <property type="status" value="NOT_ANNOTATED_CDS"/>
    <property type="molecule type" value="Genomic_DNA"/>
</dbReference>
<comment type="pathway">
    <text evidence="2">Amino-acid biosynthesis; L-cysteine biosynthesis; L-cysteine from L-homocysteine and L-serine: step 2/2.</text>
</comment>